<evidence type="ECO:0008006" key="4">
    <source>
        <dbReference type="Google" id="ProtNLM"/>
    </source>
</evidence>
<dbReference type="PANTHER" id="PTHR33649">
    <property type="entry name" value="PAR1 PROTEIN"/>
    <property type="match status" value="1"/>
</dbReference>
<dbReference type="AlphaFoldDB" id="A0ABD1GN70"/>
<gene>
    <name evidence="2" type="ORF">AAHA92_22287</name>
</gene>
<keyword evidence="3" id="KW-1185">Reference proteome</keyword>
<proteinExistence type="predicted"/>
<dbReference type="InterPro" id="IPR009489">
    <property type="entry name" value="PAR1"/>
</dbReference>
<feature type="chain" id="PRO_5044742051" description="PAR1 protein" evidence="1">
    <location>
        <begin position="25"/>
        <end position="185"/>
    </location>
</feature>
<reference evidence="2 3" key="1">
    <citation type="submission" date="2024-06" db="EMBL/GenBank/DDBJ databases">
        <title>A chromosome level genome sequence of Diviner's sage (Salvia divinorum).</title>
        <authorList>
            <person name="Ford S.A."/>
            <person name="Ro D.-K."/>
            <person name="Ness R.W."/>
            <person name="Phillips M.A."/>
        </authorList>
    </citation>
    <scope>NUCLEOTIDE SEQUENCE [LARGE SCALE GENOMIC DNA]</scope>
    <source>
        <strain evidence="2">SAF-2024a</strain>
        <tissue evidence="2">Leaf</tissue>
    </source>
</reference>
<feature type="signal peptide" evidence="1">
    <location>
        <begin position="1"/>
        <end position="24"/>
    </location>
</feature>
<dbReference type="Proteomes" id="UP001567538">
    <property type="component" value="Unassembled WGS sequence"/>
</dbReference>
<sequence>MVSATKMSLIIFFASSLLVQGILGELICENLTSNLCTFAIASSGKRCVLENYRNEEGSVEYTCKTSEVVVERMSGYIETDQCIKACGVDRGFVGISSDAFLTPGFTASLCSPSCYQNCPNIVDLYFNLAAGEGVFLPALCEKQKRNPRRAMLEILSNGGDVGGAAPGPMVADYVVDAPAPAPGFF</sequence>
<protein>
    <recommendedName>
        <fullName evidence="4">PAR1 protein</fullName>
    </recommendedName>
</protein>
<keyword evidence="1" id="KW-0732">Signal</keyword>
<dbReference type="EMBL" id="JBEAFC010000008">
    <property type="protein sequence ID" value="KAL1545580.1"/>
    <property type="molecule type" value="Genomic_DNA"/>
</dbReference>
<evidence type="ECO:0000313" key="2">
    <source>
        <dbReference type="EMBL" id="KAL1545580.1"/>
    </source>
</evidence>
<comment type="caution">
    <text evidence="2">The sequence shown here is derived from an EMBL/GenBank/DDBJ whole genome shotgun (WGS) entry which is preliminary data.</text>
</comment>
<evidence type="ECO:0000256" key="1">
    <source>
        <dbReference type="SAM" id="SignalP"/>
    </source>
</evidence>
<dbReference type="Pfam" id="PF06521">
    <property type="entry name" value="PAR1"/>
    <property type="match status" value="1"/>
</dbReference>
<dbReference type="PANTHER" id="PTHR33649:SF4">
    <property type="entry name" value="PAR1 PROTEIN"/>
    <property type="match status" value="1"/>
</dbReference>
<organism evidence="2 3">
    <name type="scientific">Salvia divinorum</name>
    <name type="common">Maria pastora</name>
    <name type="synonym">Diviner's sage</name>
    <dbReference type="NCBI Taxonomy" id="28513"/>
    <lineage>
        <taxon>Eukaryota</taxon>
        <taxon>Viridiplantae</taxon>
        <taxon>Streptophyta</taxon>
        <taxon>Embryophyta</taxon>
        <taxon>Tracheophyta</taxon>
        <taxon>Spermatophyta</taxon>
        <taxon>Magnoliopsida</taxon>
        <taxon>eudicotyledons</taxon>
        <taxon>Gunneridae</taxon>
        <taxon>Pentapetalae</taxon>
        <taxon>asterids</taxon>
        <taxon>lamiids</taxon>
        <taxon>Lamiales</taxon>
        <taxon>Lamiaceae</taxon>
        <taxon>Nepetoideae</taxon>
        <taxon>Mentheae</taxon>
        <taxon>Salviinae</taxon>
        <taxon>Salvia</taxon>
        <taxon>Salvia subgen. Calosphace</taxon>
    </lineage>
</organism>
<name>A0ABD1GN70_SALDI</name>
<evidence type="ECO:0000313" key="3">
    <source>
        <dbReference type="Proteomes" id="UP001567538"/>
    </source>
</evidence>
<accession>A0ABD1GN70</accession>